<proteinExistence type="inferred from homology"/>
<dbReference type="InParanoid" id="A0A6J0UTR2"/>
<evidence type="ECO:0000313" key="8">
    <source>
        <dbReference type="Proteomes" id="UP001652642"/>
    </source>
</evidence>
<evidence type="ECO:0000256" key="1">
    <source>
        <dbReference type="ARBA" id="ARBA00022529"/>
    </source>
</evidence>
<keyword evidence="2 6" id="KW-0732">Signal</keyword>
<dbReference type="Proteomes" id="UP001652642">
    <property type="component" value="Chromosome 4"/>
</dbReference>
<organism evidence="8 9">
    <name type="scientific">Pogona vitticeps</name>
    <name type="common">central bearded dragon</name>
    <dbReference type="NCBI Taxonomy" id="103695"/>
    <lineage>
        <taxon>Eukaryota</taxon>
        <taxon>Metazoa</taxon>
        <taxon>Chordata</taxon>
        <taxon>Craniata</taxon>
        <taxon>Vertebrata</taxon>
        <taxon>Euteleostomi</taxon>
        <taxon>Lepidosauria</taxon>
        <taxon>Squamata</taxon>
        <taxon>Bifurcata</taxon>
        <taxon>Unidentata</taxon>
        <taxon>Episquamata</taxon>
        <taxon>Toxicofera</taxon>
        <taxon>Iguania</taxon>
        <taxon>Acrodonta</taxon>
        <taxon>Agamidae</taxon>
        <taxon>Amphibolurinae</taxon>
        <taxon>Pogona</taxon>
    </lineage>
</organism>
<dbReference type="KEGG" id="pvt:110086206"/>
<dbReference type="GO" id="GO:0045087">
    <property type="term" value="P:innate immune response"/>
    <property type="evidence" value="ECO:0007669"/>
    <property type="project" value="TreeGrafter"/>
</dbReference>
<dbReference type="AlphaFoldDB" id="A0A6J0UTR2"/>
<evidence type="ECO:0000256" key="2">
    <source>
        <dbReference type="ARBA" id="ARBA00022729"/>
    </source>
</evidence>
<evidence type="ECO:0000256" key="4">
    <source>
        <dbReference type="ARBA" id="ARBA00023157"/>
    </source>
</evidence>
<dbReference type="InterPro" id="IPR050514">
    <property type="entry name" value="WAP_four-disulfide_core"/>
</dbReference>
<feature type="signal peptide" evidence="6">
    <location>
        <begin position="1"/>
        <end position="36"/>
    </location>
</feature>
<feature type="domain" description="WAP" evidence="7">
    <location>
        <begin position="42"/>
        <end position="91"/>
    </location>
</feature>
<name>A0A6J0UTR2_9SAUR</name>
<dbReference type="InterPro" id="IPR008197">
    <property type="entry name" value="WAP_dom"/>
</dbReference>
<evidence type="ECO:0000256" key="5">
    <source>
        <dbReference type="ARBA" id="ARBA00035122"/>
    </source>
</evidence>
<gene>
    <name evidence="9" type="primary">LOC110086206</name>
</gene>
<keyword evidence="3" id="KW-0044">Antibiotic</keyword>
<dbReference type="InterPro" id="IPR036645">
    <property type="entry name" value="Elafin-like_sf"/>
</dbReference>
<reference evidence="9" key="1">
    <citation type="submission" date="2025-08" db="UniProtKB">
        <authorList>
            <consortium name="RefSeq"/>
        </authorList>
    </citation>
    <scope>IDENTIFICATION</scope>
</reference>
<evidence type="ECO:0000259" key="7">
    <source>
        <dbReference type="PROSITE" id="PS51390"/>
    </source>
</evidence>
<dbReference type="GeneID" id="110086206"/>
<dbReference type="PRINTS" id="PR00003">
    <property type="entry name" value="4DISULPHCORE"/>
</dbReference>
<dbReference type="GO" id="GO:0005615">
    <property type="term" value="C:extracellular space"/>
    <property type="evidence" value="ECO:0007669"/>
    <property type="project" value="TreeGrafter"/>
</dbReference>
<dbReference type="Gene3D" id="4.10.75.10">
    <property type="entry name" value="Elafin-like"/>
    <property type="match status" value="2"/>
</dbReference>
<accession>A0A6J0UTR2</accession>
<feature type="domain" description="WAP" evidence="7">
    <location>
        <begin position="92"/>
        <end position="141"/>
    </location>
</feature>
<sequence length="142" mass="14702">MKLRKSSSSSNSSCPLCLLSLVGLLVFGTQLLNTSGQNATAATEKAGTCPGNTRGETKSGNCTEECQSDASCTENQKCCPTGCGMSCQVPDEKPGSCPSVMLGGIPQLGICLEMCQSDTQCKGTWKCCRNGCGKNICMEPGP</sequence>
<dbReference type="PANTHER" id="PTHR19441">
    <property type="entry name" value="WHEY ACDIC PROTEIN WAP"/>
    <property type="match status" value="1"/>
</dbReference>
<dbReference type="Pfam" id="PF00095">
    <property type="entry name" value="WAP"/>
    <property type="match status" value="2"/>
</dbReference>
<dbReference type="PROSITE" id="PS51390">
    <property type="entry name" value="WAP"/>
    <property type="match status" value="2"/>
</dbReference>
<keyword evidence="8" id="KW-1185">Reference proteome</keyword>
<dbReference type="OrthoDB" id="6060011at2759"/>
<dbReference type="CDD" id="cd00199">
    <property type="entry name" value="WAP"/>
    <property type="match status" value="1"/>
</dbReference>
<dbReference type="GO" id="GO:0004867">
    <property type="term" value="F:serine-type endopeptidase inhibitor activity"/>
    <property type="evidence" value="ECO:0007669"/>
    <property type="project" value="TreeGrafter"/>
</dbReference>
<dbReference type="GO" id="GO:0019731">
    <property type="term" value="P:antibacterial humoral response"/>
    <property type="evidence" value="ECO:0007669"/>
    <property type="project" value="TreeGrafter"/>
</dbReference>
<dbReference type="PANTHER" id="PTHR19441:SF30">
    <property type="entry name" value="ELAFIN"/>
    <property type="match status" value="1"/>
</dbReference>
<dbReference type="RefSeq" id="XP_020662660.2">
    <property type="nucleotide sequence ID" value="XM_020807001.2"/>
</dbReference>
<dbReference type="SMART" id="SM00217">
    <property type="entry name" value="WAP"/>
    <property type="match status" value="2"/>
</dbReference>
<evidence type="ECO:0000256" key="6">
    <source>
        <dbReference type="SAM" id="SignalP"/>
    </source>
</evidence>
<keyword evidence="4" id="KW-1015">Disulfide bond</keyword>
<protein>
    <submittedName>
        <fullName evidence="9">Waprin-Phi1 isoform X1</fullName>
    </submittedName>
</protein>
<comment type="similarity">
    <text evidence="5">Belongs to the venom waprin family.</text>
</comment>
<dbReference type="SUPFAM" id="SSF57256">
    <property type="entry name" value="Elafin-like"/>
    <property type="match status" value="2"/>
</dbReference>
<keyword evidence="1" id="KW-0929">Antimicrobial</keyword>
<evidence type="ECO:0000313" key="9">
    <source>
        <dbReference type="RefSeq" id="XP_020662660.2"/>
    </source>
</evidence>
<feature type="chain" id="PRO_5045941880" evidence="6">
    <location>
        <begin position="37"/>
        <end position="142"/>
    </location>
</feature>
<evidence type="ECO:0000256" key="3">
    <source>
        <dbReference type="ARBA" id="ARBA00023022"/>
    </source>
</evidence>